<dbReference type="SUPFAM" id="SSF51445">
    <property type="entry name" value="(Trans)glycosidases"/>
    <property type="match status" value="1"/>
</dbReference>
<dbReference type="PANTHER" id="PTHR42715:SF10">
    <property type="entry name" value="BETA-GLUCOSIDASE"/>
    <property type="match status" value="1"/>
</dbReference>
<dbReference type="Pfam" id="PF00933">
    <property type="entry name" value="Glyco_hydro_3"/>
    <property type="match status" value="1"/>
</dbReference>
<sequence>MGIEQKQVTRRGAVALALSAGLGLTGAHGVADSWRGTIDSALGTTSTEQTADDKFTPSIASTDDLVKAHEDLGRRVGQEGTVLMKNEGQALPLAKGAKVTLLGMGSMYPFLGGKMGSSITTEDAVDLVSALEQGGFDINPTMTSIYETLGAVEDTTAVNPTPWMQSVAYKYRPAGFATPYVPNEPSFDTYVSEGGASEDFASSFAEYGDAAIVVLSRPGSEGSDYYPGAAGIDAETYGTKNPLGICTNERALIQLAEENFDKVIVMVNSGSTMELGDLKDDPKIAAILNIGFPGAYGTLGIADILNGTVSPSGCLADTYAVDTAMAPSSQNFGSIKIADTSMVTWPDSLMGAMGTDIAGGFLGGENSTASAYYVVEAEGIYTGYKYYETRYYDSVTGAGNATGAAGASNGASSWNYDDEVVYPFGYGLSYTTFQQTLDDVQVNTDEKTVTAKVTVTNTGSVAGKHVAQLYVSVPYTDYDKKAGVEKSAIQLIGVAKTDELKPGDDQQLTITADLYDMASWDSSAKGGKGGWILDGGDYCFVLAEDAHDAVNSVLAAQGNGATGDASLVSIKPIGSEGTVDESTLAKSKNGTEIANQLADADVNYYQPGYATPLSRSDWNGTFPRTYDDLTIGGDKQEEWVRNLCCEEYQITKNGEVADVNGAPAGLTLSSLAGDDNIDDAQWDKLVDEIPVDTLFAKIIKGGSQSDVIPEIENPVVYQNDGPNGFGTTLAGRGLHTDDVNANYVLNTMANETTIASTFSEDIAKSWGELLGNDGLWSGNYLLWGAAANLHRCPYNGRNFEYYSEDPVLSSLMSARTVEGALEYGIIIGPKHFAFNDQETKRAGVAPYMTEQKAREGELRAFRASFEDAGALGIMTAFGRVGATPVNGSWGLLRNILRGEWGFKGLMSTDMVNNPGYFRPETCIYGGVTMMADFSTDETLTDVQESWPYMTHDLIASDATLVEYARQNMKYQLYAFAQSAAQNIKTVRVTPWWEMALNGATVAGYGLAAVFGALYVRDAVKGAHDATEAKEEN</sequence>
<evidence type="ECO:0000256" key="2">
    <source>
        <dbReference type="ARBA" id="ARBA00022801"/>
    </source>
</evidence>
<dbReference type="STRING" id="1299998.AUL39_07900"/>
<dbReference type="GO" id="GO:0005975">
    <property type="term" value="P:carbohydrate metabolic process"/>
    <property type="evidence" value="ECO:0007669"/>
    <property type="project" value="InterPro"/>
</dbReference>
<evidence type="ECO:0000313" key="4">
    <source>
        <dbReference type="EMBL" id="KUH58129.1"/>
    </source>
</evidence>
<gene>
    <name evidence="4" type="ORF">AUL39_07900</name>
</gene>
<dbReference type="AlphaFoldDB" id="A0A100YUW8"/>
<evidence type="ECO:0000259" key="3">
    <source>
        <dbReference type="SMART" id="SM01217"/>
    </source>
</evidence>
<dbReference type="Gene3D" id="3.40.50.1700">
    <property type="entry name" value="Glycoside hydrolase family 3 C-terminal domain"/>
    <property type="match status" value="1"/>
</dbReference>
<keyword evidence="5" id="KW-1185">Reference proteome</keyword>
<name>A0A100YUW8_TRASO</name>
<dbReference type="SUPFAM" id="SSF52279">
    <property type="entry name" value="Beta-D-glucan exohydrolase, C-terminal domain"/>
    <property type="match status" value="1"/>
</dbReference>
<dbReference type="InterPro" id="IPR017853">
    <property type="entry name" value="GH"/>
</dbReference>
<dbReference type="Gene3D" id="2.60.40.10">
    <property type="entry name" value="Immunoglobulins"/>
    <property type="match status" value="1"/>
</dbReference>
<dbReference type="PRINTS" id="PR00133">
    <property type="entry name" value="GLHYDRLASE3"/>
</dbReference>
<dbReference type="EMBL" id="LOJF01000010">
    <property type="protein sequence ID" value="KUH58129.1"/>
    <property type="molecule type" value="Genomic_DNA"/>
</dbReference>
<dbReference type="SMART" id="SM01217">
    <property type="entry name" value="Fn3_like"/>
    <property type="match status" value="1"/>
</dbReference>
<dbReference type="Proteomes" id="UP000054078">
    <property type="component" value="Unassembled WGS sequence"/>
</dbReference>
<comment type="caution">
    <text evidence="4">The sequence shown here is derived from an EMBL/GenBank/DDBJ whole genome shotgun (WGS) entry which is preliminary data.</text>
</comment>
<dbReference type="Pfam" id="PF14310">
    <property type="entry name" value="Fn3-like"/>
    <property type="match status" value="1"/>
</dbReference>
<dbReference type="RefSeq" id="WP_059055058.1">
    <property type="nucleotide sequence ID" value="NZ_LOJF01000010.1"/>
</dbReference>
<dbReference type="InterPro" id="IPR001764">
    <property type="entry name" value="Glyco_hydro_3_N"/>
</dbReference>
<dbReference type="InterPro" id="IPR002772">
    <property type="entry name" value="Glyco_hydro_3_C"/>
</dbReference>
<comment type="similarity">
    <text evidence="1">Belongs to the glycosyl hydrolase 3 family.</text>
</comment>
<proteinExistence type="inferred from homology"/>
<dbReference type="Pfam" id="PF01915">
    <property type="entry name" value="Glyco_hydro_3_C"/>
    <property type="match status" value="1"/>
</dbReference>
<dbReference type="Gene3D" id="3.20.20.300">
    <property type="entry name" value="Glycoside hydrolase, family 3, N-terminal domain"/>
    <property type="match status" value="1"/>
</dbReference>
<evidence type="ECO:0000313" key="5">
    <source>
        <dbReference type="Proteomes" id="UP000054078"/>
    </source>
</evidence>
<protein>
    <submittedName>
        <fullName evidence="4">Glycosyl hydrolase family 3</fullName>
    </submittedName>
</protein>
<dbReference type="OrthoDB" id="3187421at2"/>
<dbReference type="InterPro" id="IPR036881">
    <property type="entry name" value="Glyco_hydro_3_C_sf"/>
</dbReference>
<organism evidence="4 5">
    <name type="scientific">Tractidigestivibacter scatoligenes</name>
    <name type="common">Olsenella scatoligenes</name>
    <dbReference type="NCBI Taxonomy" id="1299998"/>
    <lineage>
        <taxon>Bacteria</taxon>
        <taxon>Bacillati</taxon>
        <taxon>Actinomycetota</taxon>
        <taxon>Coriobacteriia</taxon>
        <taxon>Coriobacteriales</taxon>
        <taxon>Atopobiaceae</taxon>
        <taxon>Tractidigestivibacter</taxon>
    </lineage>
</organism>
<dbReference type="InterPro" id="IPR036962">
    <property type="entry name" value="Glyco_hydro_3_N_sf"/>
</dbReference>
<reference evidence="4 5" key="1">
    <citation type="submission" date="2015-12" db="EMBL/GenBank/DDBJ databases">
        <title>Draft Genome Sequence of Olsenella scatoligenes SK9K4T; a Producer of 3-Methylindole- (skatole) and 4-Methylphenol- (p-cresol) Isolated from Pig Feces.</title>
        <authorList>
            <person name="Li X."/>
            <person name="Borg B."/>
            <person name="Canibe N."/>
        </authorList>
    </citation>
    <scope>NUCLEOTIDE SEQUENCE [LARGE SCALE GENOMIC DNA]</scope>
    <source>
        <strain evidence="4 5">SK9K4</strain>
    </source>
</reference>
<feature type="domain" description="Fibronectin type III-like" evidence="3">
    <location>
        <begin position="465"/>
        <end position="546"/>
    </location>
</feature>
<dbReference type="InterPro" id="IPR050288">
    <property type="entry name" value="Cellulose_deg_GH3"/>
</dbReference>
<dbReference type="InterPro" id="IPR026891">
    <property type="entry name" value="Fn3-like"/>
</dbReference>
<keyword evidence="2 4" id="KW-0378">Hydrolase</keyword>
<dbReference type="PANTHER" id="PTHR42715">
    <property type="entry name" value="BETA-GLUCOSIDASE"/>
    <property type="match status" value="1"/>
</dbReference>
<dbReference type="InterPro" id="IPR013783">
    <property type="entry name" value="Ig-like_fold"/>
</dbReference>
<dbReference type="GO" id="GO:0004553">
    <property type="term" value="F:hydrolase activity, hydrolyzing O-glycosyl compounds"/>
    <property type="evidence" value="ECO:0007669"/>
    <property type="project" value="InterPro"/>
</dbReference>
<accession>A0A100YUW8</accession>
<evidence type="ECO:0000256" key="1">
    <source>
        <dbReference type="ARBA" id="ARBA00005336"/>
    </source>
</evidence>